<dbReference type="Gene3D" id="1.20.1280.50">
    <property type="match status" value="1"/>
</dbReference>
<sequence>MLDDIVRNLIEAKLAQCIDAGDAENAVQSILRDVHRVLRQATRKWNNGNSDAWFPPELLSTCFSFLPSSELARLMFVSKRWRSIIISEPTFWTRVALTPRSDTTFFHELVRRAGALPLHLTVRGTTPVAELHAYFDRIASLIVYEGFNVPGLEDVLTSSLPRLRSLGLYGRCGAGFERDTITLEIPRTFLSSHPLLQSLHVGVFVLPTACPALRELRDFVGRIDVNNVLTSNIRLLFDLCPKLEALTLGINLRSGDGDLPLLPLRPLPSLSHLALNVPEYIDLAVHLRPIDAHAISHIRVEDFWLGPSTQNFLMEIRSPFNRVSVIAVYVDDIGVDTIDIRIEESPGDDKYVEIAYIGDHYFDDVVPRLRGHPCFENIAILTISHIYISRLFSGSCPALHALQNLEVVAPQLVSSDRTSDLFVGPDGRDLSYSWTDRPELRRFFDMPKRLHRPERYSGPVYRLPALKYLTIKAVLPPAHSDDGEIPYLRLQALCSFLDQHIDPRTPPISRSFSLQNIYIAEDIDSPFFAELSRLFDGIAYSNVCCSALSVGDAATVDGPGQQ</sequence>
<evidence type="ECO:0000313" key="3">
    <source>
        <dbReference type="Proteomes" id="UP000077266"/>
    </source>
</evidence>
<dbReference type="PANTHER" id="PTHR32212:SF248">
    <property type="entry name" value="F-BOX DOMAIN-CONTAINING PROTEIN"/>
    <property type="match status" value="1"/>
</dbReference>
<evidence type="ECO:0000313" key="2">
    <source>
        <dbReference type="EMBL" id="KZV97195.1"/>
    </source>
</evidence>
<dbReference type="InterPro" id="IPR001810">
    <property type="entry name" value="F-box_dom"/>
</dbReference>
<dbReference type="CDD" id="cd09917">
    <property type="entry name" value="F-box_SF"/>
    <property type="match status" value="1"/>
</dbReference>
<feature type="domain" description="F-box" evidence="1">
    <location>
        <begin position="54"/>
        <end position="95"/>
    </location>
</feature>
<accession>A0A165L185</accession>
<dbReference type="SUPFAM" id="SSF81383">
    <property type="entry name" value="F-box domain"/>
    <property type="match status" value="1"/>
</dbReference>
<organism evidence="2 3">
    <name type="scientific">Exidia glandulosa HHB12029</name>
    <dbReference type="NCBI Taxonomy" id="1314781"/>
    <lineage>
        <taxon>Eukaryota</taxon>
        <taxon>Fungi</taxon>
        <taxon>Dikarya</taxon>
        <taxon>Basidiomycota</taxon>
        <taxon>Agaricomycotina</taxon>
        <taxon>Agaricomycetes</taxon>
        <taxon>Auriculariales</taxon>
        <taxon>Exidiaceae</taxon>
        <taxon>Exidia</taxon>
    </lineage>
</organism>
<dbReference type="SUPFAM" id="SSF52047">
    <property type="entry name" value="RNI-like"/>
    <property type="match status" value="1"/>
</dbReference>
<protein>
    <recommendedName>
        <fullName evidence="1">F-box domain-containing protein</fullName>
    </recommendedName>
</protein>
<dbReference type="InterPro" id="IPR032675">
    <property type="entry name" value="LRR_dom_sf"/>
</dbReference>
<dbReference type="InParanoid" id="A0A165L185"/>
<dbReference type="PROSITE" id="PS50181">
    <property type="entry name" value="FBOX"/>
    <property type="match status" value="1"/>
</dbReference>
<dbReference type="PANTHER" id="PTHR32212">
    <property type="entry name" value="CYCLIN-LIKE F-BOX"/>
    <property type="match status" value="1"/>
</dbReference>
<evidence type="ECO:0000259" key="1">
    <source>
        <dbReference type="PROSITE" id="PS50181"/>
    </source>
</evidence>
<dbReference type="AlphaFoldDB" id="A0A165L185"/>
<reference evidence="2 3" key="1">
    <citation type="journal article" date="2016" name="Mol. Biol. Evol.">
        <title>Comparative Genomics of Early-Diverging Mushroom-Forming Fungi Provides Insights into the Origins of Lignocellulose Decay Capabilities.</title>
        <authorList>
            <person name="Nagy L.G."/>
            <person name="Riley R."/>
            <person name="Tritt A."/>
            <person name="Adam C."/>
            <person name="Daum C."/>
            <person name="Floudas D."/>
            <person name="Sun H."/>
            <person name="Yadav J.S."/>
            <person name="Pangilinan J."/>
            <person name="Larsson K.H."/>
            <person name="Matsuura K."/>
            <person name="Barry K."/>
            <person name="Labutti K."/>
            <person name="Kuo R."/>
            <person name="Ohm R.A."/>
            <person name="Bhattacharya S.S."/>
            <person name="Shirouzu T."/>
            <person name="Yoshinaga Y."/>
            <person name="Martin F.M."/>
            <person name="Grigoriev I.V."/>
            <person name="Hibbett D.S."/>
        </authorList>
    </citation>
    <scope>NUCLEOTIDE SEQUENCE [LARGE SCALE GENOMIC DNA]</scope>
    <source>
        <strain evidence="2 3">HHB12029</strain>
    </source>
</reference>
<dbReference type="InterPro" id="IPR036047">
    <property type="entry name" value="F-box-like_dom_sf"/>
</dbReference>
<dbReference type="SMART" id="SM00256">
    <property type="entry name" value="FBOX"/>
    <property type="match status" value="1"/>
</dbReference>
<dbReference type="OrthoDB" id="2641965at2759"/>
<dbReference type="Proteomes" id="UP000077266">
    <property type="component" value="Unassembled WGS sequence"/>
</dbReference>
<dbReference type="Pfam" id="PF12937">
    <property type="entry name" value="F-box-like"/>
    <property type="match status" value="1"/>
</dbReference>
<dbReference type="Gene3D" id="3.80.10.10">
    <property type="entry name" value="Ribonuclease Inhibitor"/>
    <property type="match status" value="1"/>
</dbReference>
<gene>
    <name evidence="2" type="ORF">EXIGLDRAFT_833047</name>
</gene>
<dbReference type="EMBL" id="KV425933">
    <property type="protein sequence ID" value="KZV97195.1"/>
    <property type="molecule type" value="Genomic_DNA"/>
</dbReference>
<keyword evidence="3" id="KW-1185">Reference proteome</keyword>
<proteinExistence type="predicted"/>
<name>A0A165L185_EXIGL</name>